<evidence type="ECO:0000259" key="6">
    <source>
        <dbReference type="PROSITE" id="PS51371"/>
    </source>
</evidence>
<dbReference type="RefSeq" id="WP_317083527.1">
    <property type="nucleotide sequence ID" value="NZ_CP136594.1"/>
</dbReference>
<keyword evidence="2" id="KW-0677">Repeat</keyword>
<dbReference type="AlphaFoldDB" id="A0AA97I1I9"/>
<evidence type="ECO:0000313" key="7">
    <source>
        <dbReference type="EMBL" id="WOE76082.1"/>
    </source>
</evidence>
<dbReference type="InterPro" id="IPR000644">
    <property type="entry name" value="CBS_dom"/>
</dbReference>
<dbReference type="InterPro" id="IPR044751">
    <property type="entry name" value="Ion_transp-like_CBS"/>
</dbReference>
<sequence>MPEADSSRSQTAQDEEDSSGQLWRSIKSFFTGQDRDQSLRQQLEEAIDEHEDNGGAAPSQPNGDLSPLEREMLRNLLHFSEHDADDVAVPRSEVVAIPTSASFQEVVDTFSEHGHSRIPVYKESLDDIIGMIHIKDVFAILAKGCDYPDDWSDLIRQPRFVPQSMGALDMLADMRKHRTHLAIVLDEYSGTDGIVTIEDLVEEIVGEIEDEHDEEPEDMLIRQDDGSWDADARTELDDVATQIDPRLAEIDEDVDTLGGLAFVLAGEVPSAGQTLEHPSGWTIHVLESDGRRVSRLNLRYLAKQEAPADKHHAVSGAK</sequence>
<dbReference type="SUPFAM" id="SSF54631">
    <property type="entry name" value="CBS-domain pair"/>
    <property type="match status" value="1"/>
</dbReference>
<dbReference type="SUPFAM" id="SSF56176">
    <property type="entry name" value="FAD-binding/transporter-associated domain-like"/>
    <property type="match status" value="1"/>
</dbReference>
<evidence type="ECO:0000256" key="1">
    <source>
        <dbReference type="ARBA" id="ARBA00006446"/>
    </source>
</evidence>
<dbReference type="InterPro" id="IPR036318">
    <property type="entry name" value="FAD-bd_PCMH-like_sf"/>
</dbReference>
<dbReference type="CDD" id="cd04590">
    <property type="entry name" value="CBS_pair_CorC_HlyC_assoc"/>
    <property type="match status" value="1"/>
</dbReference>
<dbReference type="Gene3D" id="3.10.580.10">
    <property type="entry name" value="CBS-domain"/>
    <property type="match status" value="1"/>
</dbReference>
<dbReference type="PROSITE" id="PS51371">
    <property type="entry name" value="CBS"/>
    <property type="match status" value="2"/>
</dbReference>
<gene>
    <name evidence="7" type="ORF">RB602_05020</name>
</gene>
<keyword evidence="8" id="KW-1185">Reference proteome</keyword>
<dbReference type="GO" id="GO:0005886">
    <property type="term" value="C:plasma membrane"/>
    <property type="evidence" value="ECO:0007669"/>
    <property type="project" value="TreeGrafter"/>
</dbReference>
<dbReference type="FunFam" id="3.10.580.10:FF:000002">
    <property type="entry name" value="Magnesium/cobalt efflux protein CorC"/>
    <property type="match status" value="1"/>
</dbReference>
<evidence type="ECO:0000313" key="8">
    <source>
        <dbReference type="Proteomes" id="UP001302429"/>
    </source>
</evidence>
<dbReference type="InterPro" id="IPR046342">
    <property type="entry name" value="CBS_dom_sf"/>
</dbReference>
<dbReference type="Gene3D" id="3.30.465.10">
    <property type="match status" value="1"/>
</dbReference>
<evidence type="ECO:0000256" key="3">
    <source>
        <dbReference type="ARBA" id="ARBA00023122"/>
    </source>
</evidence>
<dbReference type="GO" id="GO:0050660">
    <property type="term" value="F:flavin adenine dinucleotide binding"/>
    <property type="evidence" value="ECO:0007669"/>
    <property type="project" value="InterPro"/>
</dbReference>
<dbReference type="Pfam" id="PF00571">
    <property type="entry name" value="CBS"/>
    <property type="match status" value="2"/>
</dbReference>
<evidence type="ECO:0000256" key="4">
    <source>
        <dbReference type="PROSITE-ProRule" id="PRU00703"/>
    </source>
</evidence>
<dbReference type="SMART" id="SM01091">
    <property type="entry name" value="CorC_HlyC"/>
    <property type="match status" value="1"/>
</dbReference>
<comment type="similarity">
    <text evidence="1">Belongs to the UPF0053 family. Hemolysin C subfamily.</text>
</comment>
<dbReference type="InterPro" id="IPR005170">
    <property type="entry name" value="Transptr-assoc_dom"/>
</dbReference>
<feature type="domain" description="CBS" evidence="6">
    <location>
        <begin position="90"/>
        <end position="147"/>
    </location>
</feature>
<keyword evidence="3 4" id="KW-0129">CBS domain</keyword>
<evidence type="ECO:0000256" key="2">
    <source>
        <dbReference type="ARBA" id="ARBA00022737"/>
    </source>
</evidence>
<accession>A0AA97I1I9</accession>
<dbReference type="Pfam" id="PF03471">
    <property type="entry name" value="CorC_HlyC"/>
    <property type="match status" value="1"/>
</dbReference>
<protein>
    <submittedName>
        <fullName evidence="7">Hemolysin family protein</fullName>
    </submittedName>
</protein>
<dbReference type="InterPro" id="IPR016169">
    <property type="entry name" value="FAD-bd_PCMH_sub2"/>
</dbReference>
<feature type="region of interest" description="Disordered" evidence="5">
    <location>
        <begin position="1"/>
        <end position="67"/>
    </location>
</feature>
<dbReference type="PANTHER" id="PTHR22777:SF27">
    <property type="entry name" value="MAGNESIUM AND COBALT EFFLUX PROTEIN CORC"/>
    <property type="match status" value="1"/>
</dbReference>
<proteinExistence type="inferred from homology"/>
<dbReference type="KEGG" id="acoa:RB602_05020"/>
<name>A0AA97I1I9_9SPHN</name>
<reference evidence="7 8" key="1">
    <citation type="submission" date="2023-10" db="EMBL/GenBank/DDBJ databases">
        <title>Complete genome sequence of a Sphingomonadaceae bacterium.</title>
        <authorList>
            <person name="Yan C."/>
        </authorList>
    </citation>
    <scope>NUCLEOTIDE SEQUENCE [LARGE SCALE GENOMIC DNA]</scope>
    <source>
        <strain evidence="7 8">SCSIO 66989</strain>
    </source>
</reference>
<feature type="domain" description="CBS" evidence="6">
    <location>
        <begin position="154"/>
        <end position="214"/>
    </location>
</feature>
<organism evidence="7 8">
    <name type="scientific">Alterisphingorhabdus coralli</name>
    <dbReference type="NCBI Taxonomy" id="3071408"/>
    <lineage>
        <taxon>Bacteria</taxon>
        <taxon>Pseudomonadati</taxon>
        <taxon>Pseudomonadota</taxon>
        <taxon>Alphaproteobacteria</taxon>
        <taxon>Sphingomonadales</taxon>
        <taxon>Sphingomonadaceae</taxon>
        <taxon>Alterisphingorhabdus (ex Yan et al. 2024)</taxon>
    </lineage>
</organism>
<dbReference type="EMBL" id="CP136594">
    <property type="protein sequence ID" value="WOE76082.1"/>
    <property type="molecule type" value="Genomic_DNA"/>
</dbReference>
<dbReference type="Proteomes" id="UP001302429">
    <property type="component" value="Chromosome"/>
</dbReference>
<dbReference type="PANTHER" id="PTHR22777">
    <property type="entry name" value="HEMOLYSIN-RELATED"/>
    <property type="match status" value="1"/>
</dbReference>
<dbReference type="SMART" id="SM00116">
    <property type="entry name" value="CBS"/>
    <property type="match status" value="2"/>
</dbReference>
<evidence type="ECO:0000256" key="5">
    <source>
        <dbReference type="SAM" id="MobiDB-lite"/>
    </source>
</evidence>